<dbReference type="SUPFAM" id="SSF88659">
    <property type="entry name" value="Sigma3 and sigma4 domains of RNA polymerase sigma factors"/>
    <property type="match status" value="1"/>
</dbReference>
<comment type="similarity">
    <text evidence="1">Belongs to the sigma-70 factor family. ECF subfamily.</text>
</comment>
<dbReference type="Proteomes" id="UP000323732">
    <property type="component" value="Unassembled WGS sequence"/>
</dbReference>
<keyword evidence="3" id="KW-0731">Sigma factor</keyword>
<evidence type="ECO:0000313" key="10">
    <source>
        <dbReference type="Proteomes" id="UP000323732"/>
    </source>
</evidence>
<keyword evidence="4" id="KW-0238">DNA-binding</keyword>
<name>A0A5D4SQM2_9BACI</name>
<dbReference type="Gene3D" id="1.10.1740.10">
    <property type="match status" value="1"/>
</dbReference>
<reference evidence="9 10" key="1">
    <citation type="submission" date="2019-08" db="EMBL/GenBank/DDBJ databases">
        <title>Bacillus genomes from the desert of Cuatro Cienegas, Coahuila.</title>
        <authorList>
            <person name="Olmedo-Alvarez G."/>
        </authorList>
    </citation>
    <scope>NUCLEOTIDE SEQUENCE [LARGE SCALE GENOMIC DNA]</scope>
    <source>
        <strain evidence="9 10">CH37_1T</strain>
    </source>
</reference>
<feature type="domain" description="RNA polymerase sigma factor 70 region 4 type 2" evidence="8">
    <location>
        <begin position="102"/>
        <end position="154"/>
    </location>
</feature>
<evidence type="ECO:0000256" key="3">
    <source>
        <dbReference type="ARBA" id="ARBA00023082"/>
    </source>
</evidence>
<dbReference type="GO" id="GO:0016987">
    <property type="term" value="F:sigma factor activity"/>
    <property type="evidence" value="ECO:0007669"/>
    <property type="project" value="UniProtKB-KW"/>
</dbReference>
<protein>
    <submittedName>
        <fullName evidence="9">Sigma-70 family RNA polymerase sigma factor</fullName>
    </submittedName>
</protein>
<evidence type="ECO:0000256" key="5">
    <source>
        <dbReference type="ARBA" id="ARBA00023163"/>
    </source>
</evidence>
<comment type="caution">
    <text evidence="9">The sequence shown here is derived from an EMBL/GenBank/DDBJ whole genome shotgun (WGS) entry which is preliminary data.</text>
</comment>
<evidence type="ECO:0000259" key="7">
    <source>
        <dbReference type="Pfam" id="PF04542"/>
    </source>
</evidence>
<dbReference type="Pfam" id="PF04542">
    <property type="entry name" value="Sigma70_r2"/>
    <property type="match status" value="1"/>
</dbReference>
<gene>
    <name evidence="9" type="ORF">FZD47_11485</name>
</gene>
<evidence type="ECO:0000256" key="6">
    <source>
        <dbReference type="SAM" id="MobiDB-lite"/>
    </source>
</evidence>
<dbReference type="InterPro" id="IPR014284">
    <property type="entry name" value="RNA_pol_sigma-70_dom"/>
</dbReference>
<dbReference type="PANTHER" id="PTHR43133:SF8">
    <property type="entry name" value="RNA POLYMERASE SIGMA FACTOR HI_1459-RELATED"/>
    <property type="match status" value="1"/>
</dbReference>
<dbReference type="AlphaFoldDB" id="A0A5D4SQM2"/>
<dbReference type="SUPFAM" id="SSF88946">
    <property type="entry name" value="Sigma2 domain of RNA polymerase sigma factors"/>
    <property type="match status" value="1"/>
</dbReference>
<evidence type="ECO:0000259" key="8">
    <source>
        <dbReference type="Pfam" id="PF08281"/>
    </source>
</evidence>
<dbReference type="EMBL" id="VTES01000003">
    <property type="protein sequence ID" value="TYS64106.1"/>
    <property type="molecule type" value="Genomic_DNA"/>
</dbReference>
<feature type="domain" description="RNA polymerase sigma-70 region 2" evidence="7">
    <location>
        <begin position="19"/>
        <end position="81"/>
    </location>
</feature>
<evidence type="ECO:0000256" key="4">
    <source>
        <dbReference type="ARBA" id="ARBA00023125"/>
    </source>
</evidence>
<dbReference type="Gene3D" id="1.10.10.10">
    <property type="entry name" value="Winged helix-like DNA-binding domain superfamily/Winged helix DNA-binding domain"/>
    <property type="match status" value="1"/>
</dbReference>
<dbReference type="InterPro" id="IPR007627">
    <property type="entry name" value="RNA_pol_sigma70_r2"/>
</dbReference>
<evidence type="ECO:0000313" key="9">
    <source>
        <dbReference type="EMBL" id="TYS64106.1"/>
    </source>
</evidence>
<dbReference type="PANTHER" id="PTHR43133">
    <property type="entry name" value="RNA POLYMERASE ECF-TYPE SIGMA FACTO"/>
    <property type="match status" value="1"/>
</dbReference>
<feature type="region of interest" description="Disordered" evidence="6">
    <location>
        <begin position="207"/>
        <end position="227"/>
    </location>
</feature>
<dbReference type="NCBIfam" id="TIGR02937">
    <property type="entry name" value="sigma70-ECF"/>
    <property type="match status" value="1"/>
</dbReference>
<accession>A0A5D4SQM2</accession>
<keyword evidence="2" id="KW-0805">Transcription regulation</keyword>
<feature type="compositionally biased region" description="Polar residues" evidence="6">
    <location>
        <begin position="217"/>
        <end position="227"/>
    </location>
</feature>
<dbReference type="InterPro" id="IPR036388">
    <property type="entry name" value="WH-like_DNA-bd_sf"/>
</dbReference>
<dbReference type="InterPro" id="IPR013325">
    <property type="entry name" value="RNA_pol_sigma_r2"/>
</dbReference>
<evidence type="ECO:0000256" key="1">
    <source>
        <dbReference type="ARBA" id="ARBA00010641"/>
    </source>
</evidence>
<dbReference type="RefSeq" id="WP_148949905.1">
    <property type="nucleotide sequence ID" value="NZ_VTES01000003.1"/>
</dbReference>
<organism evidence="9 10">
    <name type="scientific">Bacillus infantis</name>
    <dbReference type="NCBI Taxonomy" id="324767"/>
    <lineage>
        <taxon>Bacteria</taxon>
        <taxon>Bacillati</taxon>
        <taxon>Bacillota</taxon>
        <taxon>Bacilli</taxon>
        <taxon>Bacillales</taxon>
        <taxon>Bacillaceae</taxon>
        <taxon>Bacillus</taxon>
    </lineage>
</organism>
<evidence type="ECO:0000256" key="2">
    <source>
        <dbReference type="ARBA" id="ARBA00023015"/>
    </source>
</evidence>
<dbReference type="GO" id="GO:0003677">
    <property type="term" value="F:DNA binding"/>
    <property type="evidence" value="ECO:0007669"/>
    <property type="project" value="UniProtKB-KW"/>
</dbReference>
<dbReference type="Pfam" id="PF08281">
    <property type="entry name" value="Sigma70_r4_2"/>
    <property type="match status" value="1"/>
</dbReference>
<dbReference type="GO" id="GO:0006352">
    <property type="term" value="P:DNA-templated transcription initiation"/>
    <property type="evidence" value="ECO:0007669"/>
    <property type="project" value="InterPro"/>
</dbReference>
<dbReference type="InterPro" id="IPR013324">
    <property type="entry name" value="RNA_pol_sigma_r3/r4-like"/>
</dbReference>
<sequence>MVMKQEEADQVPALAEKAEEMYPALQRYSRFLARNSWDGDDLAQEAFLRAASSYEPERVSQALLKKIAYNCWVDVTRKRKKEQLEEAPEPIRNEEKQYVSSEAVEKLLECLTLKQAVIYALKEGFQYTSKEIAGLMQTTEFAVKSALSRARRQLQSDADTGSPDTGSEEAAFVGRLLVKSLQEEDPGCLLRALPMLPSLKSLSVHAEPKPCHHRRQSPPQCTLSIAA</sequence>
<keyword evidence="5" id="KW-0804">Transcription</keyword>
<dbReference type="InterPro" id="IPR039425">
    <property type="entry name" value="RNA_pol_sigma-70-like"/>
</dbReference>
<proteinExistence type="inferred from homology"/>
<dbReference type="InterPro" id="IPR013249">
    <property type="entry name" value="RNA_pol_sigma70_r4_t2"/>
</dbReference>